<dbReference type="PROSITE" id="PS51257">
    <property type="entry name" value="PROKAR_LIPOPROTEIN"/>
    <property type="match status" value="1"/>
</dbReference>
<protein>
    <recommendedName>
        <fullName evidence="2">YhfM-like domain-containing protein</fullName>
    </recommendedName>
</protein>
<dbReference type="Proteomes" id="UP000184080">
    <property type="component" value="Unassembled WGS sequence"/>
</dbReference>
<dbReference type="RefSeq" id="WP_073010244.1">
    <property type="nucleotide sequence ID" value="NZ_FQZO01000007.1"/>
</dbReference>
<dbReference type="OrthoDB" id="9921532at2"/>
<keyword evidence="1" id="KW-1133">Transmembrane helix</keyword>
<evidence type="ECO:0000256" key="1">
    <source>
        <dbReference type="SAM" id="Phobius"/>
    </source>
</evidence>
<reference evidence="3 4" key="1">
    <citation type="submission" date="2016-11" db="EMBL/GenBank/DDBJ databases">
        <authorList>
            <person name="Jaros S."/>
            <person name="Januszkiewicz K."/>
            <person name="Wedrychowicz H."/>
        </authorList>
    </citation>
    <scope>NUCLEOTIDE SEQUENCE [LARGE SCALE GENOMIC DNA]</scope>
    <source>
        <strain evidence="3 4">DSM 21864</strain>
    </source>
</reference>
<accession>A0A1M6LN24</accession>
<feature type="transmembrane region" description="Helical" evidence="1">
    <location>
        <begin position="12"/>
        <end position="30"/>
    </location>
</feature>
<evidence type="ECO:0000313" key="3">
    <source>
        <dbReference type="EMBL" id="SHJ72577.1"/>
    </source>
</evidence>
<dbReference type="InterPro" id="IPR058780">
    <property type="entry name" value="YhfM-like_dom"/>
</dbReference>
<proteinExistence type="predicted"/>
<keyword evidence="4" id="KW-1185">Reference proteome</keyword>
<evidence type="ECO:0000313" key="4">
    <source>
        <dbReference type="Proteomes" id="UP000184080"/>
    </source>
</evidence>
<sequence>MGNIRQKKYVNSLVILMSIFMIFTLGGCGYKKNKINKFSLTEIKIQRLTPISGQDNSFKSEVISTIKDKKIINKIVASIESAEEEPKDLGYVKKNELHHEIRLIYKNIDKKSFSLWVDKNSKRAVISNIGYFYLDEETTEEIKTLLFEKGN</sequence>
<keyword evidence="1" id="KW-0812">Transmembrane</keyword>
<name>A0A1M6LN24_9CLOT</name>
<dbReference type="EMBL" id="FQZO01000007">
    <property type="protein sequence ID" value="SHJ72577.1"/>
    <property type="molecule type" value="Genomic_DNA"/>
</dbReference>
<feature type="domain" description="YhfM-like" evidence="2">
    <location>
        <begin position="60"/>
        <end position="147"/>
    </location>
</feature>
<gene>
    <name evidence="3" type="ORF">SAMN05444401_3713</name>
</gene>
<dbReference type="Pfam" id="PF26353">
    <property type="entry name" value="YhfM"/>
    <property type="match status" value="1"/>
</dbReference>
<dbReference type="AlphaFoldDB" id="A0A1M6LN24"/>
<evidence type="ECO:0000259" key="2">
    <source>
        <dbReference type="Pfam" id="PF26353"/>
    </source>
</evidence>
<keyword evidence="1" id="KW-0472">Membrane</keyword>
<organism evidence="3 4">
    <name type="scientific">Clostridium amylolyticum</name>
    <dbReference type="NCBI Taxonomy" id="1121298"/>
    <lineage>
        <taxon>Bacteria</taxon>
        <taxon>Bacillati</taxon>
        <taxon>Bacillota</taxon>
        <taxon>Clostridia</taxon>
        <taxon>Eubacteriales</taxon>
        <taxon>Clostridiaceae</taxon>
        <taxon>Clostridium</taxon>
    </lineage>
</organism>